<gene>
    <name evidence="2" type="ORF">E1B28_009461</name>
</gene>
<name>A0A9P7RV39_9AGAR</name>
<protein>
    <submittedName>
        <fullName evidence="2">Uncharacterized protein</fullName>
    </submittedName>
</protein>
<feature type="signal peptide" evidence="1">
    <location>
        <begin position="1"/>
        <end position="20"/>
    </location>
</feature>
<dbReference type="Proteomes" id="UP001049176">
    <property type="component" value="Chromosome 6"/>
</dbReference>
<keyword evidence="3" id="KW-1185">Reference proteome</keyword>
<dbReference type="OrthoDB" id="407298at2759"/>
<dbReference type="AlphaFoldDB" id="A0A9P7RV39"/>
<evidence type="ECO:0000313" key="3">
    <source>
        <dbReference type="Proteomes" id="UP001049176"/>
    </source>
</evidence>
<dbReference type="EMBL" id="CM032186">
    <property type="protein sequence ID" value="KAG7090341.1"/>
    <property type="molecule type" value="Genomic_DNA"/>
</dbReference>
<evidence type="ECO:0000256" key="1">
    <source>
        <dbReference type="SAM" id="SignalP"/>
    </source>
</evidence>
<proteinExistence type="predicted"/>
<accession>A0A9P7RV39</accession>
<dbReference type="RefSeq" id="XP_043006811.1">
    <property type="nucleotide sequence ID" value="XM_043154357.1"/>
</dbReference>
<dbReference type="KEGG" id="more:E1B28_009461"/>
<feature type="chain" id="PRO_5040250116" evidence="1">
    <location>
        <begin position="21"/>
        <end position="130"/>
    </location>
</feature>
<organism evidence="2 3">
    <name type="scientific">Marasmius oreades</name>
    <name type="common">fairy-ring Marasmius</name>
    <dbReference type="NCBI Taxonomy" id="181124"/>
    <lineage>
        <taxon>Eukaryota</taxon>
        <taxon>Fungi</taxon>
        <taxon>Dikarya</taxon>
        <taxon>Basidiomycota</taxon>
        <taxon>Agaricomycotina</taxon>
        <taxon>Agaricomycetes</taxon>
        <taxon>Agaricomycetidae</taxon>
        <taxon>Agaricales</taxon>
        <taxon>Marasmiineae</taxon>
        <taxon>Marasmiaceae</taxon>
        <taxon>Marasmius</taxon>
    </lineage>
</organism>
<sequence>MFNLKSALLVFTTLLISATAEQVALAAATDVTLPSPNAKSIVPIDPVGDVVAVQGGLNKPTLIIYQHRLGHLVSVHVKGAFSTGSTNTETIVPAKNVLHGTPLAVAQRSRTDKDPLGVVSNILPYISTSY</sequence>
<dbReference type="GeneID" id="66078537"/>
<keyword evidence="1" id="KW-0732">Signal</keyword>
<reference evidence="2" key="1">
    <citation type="journal article" date="2021" name="Genome Biol. Evol.">
        <title>The assembled and annotated genome of the fairy-ring fungus Marasmius oreades.</title>
        <authorList>
            <person name="Hiltunen M."/>
            <person name="Ament-Velasquez S.L."/>
            <person name="Johannesson H."/>
        </authorList>
    </citation>
    <scope>NUCLEOTIDE SEQUENCE</scope>
    <source>
        <strain evidence="2">03SP1</strain>
    </source>
</reference>
<comment type="caution">
    <text evidence="2">The sequence shown here is derived from an EMBL/GenBank/DDBJ whole genome shotgun (WGS) entry which is preliminary data.</text>
</comment>
<evidence type="ECO:0000313" key="2">
    <source>
        <dbReference type="EMBL" id="KAG7090341.1"/>
    </source>
</evidence>